<accession>A0A6A5WPC9</accession>
<dbReference type="Proteomes" id="UP000799779">
    <property type="component" value="Unassembled WGS sequence"/>
</dbReference>
<proteinExistence type="predicted"/>
<feature type="region of interest" description="Disordered" evidence="1">
    <location>
        <begin position="52"/>
        <end position="98"/>
    </location>
</feature>
<dbReference type="AlphaFoldDB" id="A0A6A5WPC9"/>
<evidence type="ECO:0000313" key="3">
    <source>
        <dbReference type="Proteomes" id="UP000799779"/>
    </source>
</evidence>
<sequence length="289" mass="31068">MSAPTLRHTASVTANSLFSSPLRHTAFPRQRPFSSPYLLPRRSNAATHTFSTTPKLLSYPSSSSPPGTVPAALSAPTESQGARTPRAKSRPASPSVPTALAHHHIPFISPDAATAPPPARVIHAYAPCAEDFPNAGPMDTIPLRGPPGHTTSVGESSVRQHGESQRRPMFEKRTRVRHPSGREDREHRSQSSRGLHTQRRVAPSDYTLSIEHIESARATAKSSTVLAEYPIVDDSAHGIESCGPSPICIAHTEIACASAKRPTVHTECTTFEAQTMSALNNNRAHSSHT</sequence>
<feature type="compositionally biased region" description="Basic and acidic residues" evidence="1">
    <location>
        <begin position="180"/>
        <end position="189"/>
    </location>
</feature>
<feature type="compositionally biased region" description="Low complexity" evidence="1">
    <location>
        <begin position="52"/>
        <end position="66"/>
    </location>
</feature>
<feature type="region of interest" description="Disordered" evidence="1">
    <location>
        <begin position="136"/>
        <end position="204"/>
    </location>
</feature>
<keyword evidence="3" id="KW-1185">Reference proteome</keyword>
<name>A0A6A5WPC9_9PLEO</name>
<evidence type="ECO:0000256" key="1">
    <source>
        <dbReference type="SAM" id="MobiDB-lite"/>
    </source>
</evidence>
<feature type="compositionally biased region" description="Basic and acidic residues" evidence="1">
    <location>
        <begin position="158"/>
        <end position="173"/>
    </location>
</feature>
<evidence type="ECO:0000313" key="2">
    <source>
        <dbReference type="EMBL" id="KAF2002619.1"/>
    </source>
</evidence>
<dbReference type="EMBL" id="ML977576">
    <property type="protein sequence ID" value="KAF2002619.1"/>
    <property type="molecule type" value="Genomic_DNA"/>
</dbReference>
<reference evidence="2" key="1">
    <citation type="journal article" date="2020" name="Stud. Mycol.">
        <title>101 Dothideomycetes genomes: a test case for predicting lifestyles and emergence of pathogens.</title>
        <authorList>
            <person name="Haridas S."/>
            <person name="Albert R."/>
            <person name="Binder M."/>
            <person name="Bloem J."/>
            <person name="Labutti K."/>
            <person name="Salamov A."/>
            <person name="Andreopoulos B."/>
            <person name="Baker S."/>
            <person name="Barry K."/>
            <person name="Bills G."/>
            <person name="Bluhm B."/>
            <person name="Cannon C."/>
            <person name="Castanera R."/>
            <person name="Culley D."/>
            <person name="Daum C."/>
            <person name="Ezra D."/>
            <person name="Gonzalez J."/>
            <person name="Henrissat B."/>
            <person name="Kuo A."/>
            <person name="Liang C."/>
            <person name="Lipzen A."/>
            <person name="Lutzoni F."/>
            <person name="Magnuson J."/>
            <person name="Mondo S."/>
            <person name="Nolan M."/>
            <person name="Ohm R."/>
            <person name="Pangilinan J."/>
            <person name="Park H.-J."/>
            <person name="Ramirez L."/>
            <person name="Alfaro M."/>
            <person name="Sun H."/>
            <person name="Tritt A."/>
            <person name="Yoshinaga Y."/>
            <person name="Zwiers L.-H."/>
            <person name="Turgeon B."/>
            <person name="Goodwin S."/>
            <person name="Spatafora J."/>
            <person name="Crous P."/>
            <person name="Grigoriev I."/>
        </authorList>
    </citation>
    <scope>NUCLEOTIDE SEQUENCE</scope>
    <source>
        <strain evidence="2">CBS 123094</strain>
    </source>
</reference>
<gene>
    <name evidence="2" type="ORF">P154DRAFT_618355</name>
</gene>
<protein>
    <submittedName>
        <fullName evidence="2">Uncharacterized protein</fullName>
    </submittedName>
</protein>
<organism evidence="2 3">
    <name type="scientific">Amniculicola lignicola CBS 123094</name>
    <dbReference type="NCBI Taxonomy" id="1392246"/>
    <lineage>
        <taxon>Eukaryota</taxon>
        <taxon>Fungi</taxon>
        <taxon>Dikarya</taxon>
        <taxon>Ascomycota</taxon>
        <taxon>Pezizomycotina</taxon>
        <taxon>Dothideomycetes</taxon>
        <taxon>Pleosporomycetidae</taxon>
        <taxon>Pleosporales</taxon>
        <taxon>Amniculicolaceae</taxon>
        <taxon>Amniculicola</taxon>
    </lineage>
</organism>